<dbReference type="PRINTS" id="PR00597">
    <property type="entry name" value="GELSOLIN"/>
</dbReference>
<dbReference type="Pfam" id="PF00626">
    <property type="entry name" value="Gelsolin"/>
    <property type="match status" value="1"/>
</dbReference>
<dbReference type="GO" id="GO:0051015">
    <property type="term" value="F:actin filament binding"/>
    <property type="evidence" value="ECO:0007669"/>
    <property type="project" value="InterPro"/>
</dbReference>
<dbReference type="InterPro" id="IPR029006">
    <property type="entry name" value="ADF-H/Gelsolin-like_dom_sf"/>
</dbReference>
<keyword evidence="12" id="KW-0677">Repeat</keyword>
<feature type="region of interest" description="Disordered" evidence="26">
    <location>
        <begin position="708"/>
        <end position="746"/>
    </location>
</feature>
<evidence type="ECO:0000256" key="16">
    <source>
        <dbReference type="ARBA" id="ARBA00023203"/>
    </source>
</evidence>
<keyword evidence="18" id="KW-0966">Cell projection</keyword>
<dbReference type="GO" id="GO:0042995">
    <property type="term" value="C:cell projection"/>
    <property type="evidence" value="ECO:0007669"/>
    <property type="project" value="UniProtKB-SubCell"/>
</dbReference>
<reference evidence="29" key="1">
    <citation type="submission" date="2025-08" db="UniProtKB">
        <authorList>
            <consortium name="RefSeq"/>
        </authorList>
    </citation>
    <scope>IDENTIFICATION</scope>
    <source>
        <tissue evidence="29">Brain</tissue>
    </source>
</reference>
<evidence type="ECO:0000256" key="23">
    <source>
        <dbReference type="ARBA" id="ARBA00069763"/>
    </source>
</evidence>
<evidence type="ECO:0000256" key="15">
    <source>
        <dbReference type="ARBA" id="ARBA00023136"/>
    </source>
</evidence>
<evidence type="ECO:0000256" key="1">
    <source>
        <dbReference type="ARBA" id="ARBA00004188"/>
    </source>
</evidence>
<keyword evidence="10" id="KW-0963">Cytoplasm</keyword>
<keyword evidence="8" id="KW-1003">Cell membrane</keyword>
<evidence type="ECO:0000256" key="19">
    <source>
        <dbReference type="ARBA" id="ARBA00054035"/>
    </source>
</evidence>
<dbReference type="FunFam" id="3.40.20.10:FF:000017">
    <property type="entry name" value="Supervillin"/>
    <property type="match status" value="1"/>
</dbReference>
<evidence type="ECO:0000259" key="27">
    <source>
        <dbReference type="PROSITE" id="PS51089"/>
    </source>
</evidence>
<evidence type="ECO:0000256" key="12">
    <source>
        <dbReference type="ARBA" id="ARBA00022737"/>
    </source>
</evidence>
<feature type="region of interest" description="Disordered" evidence="26">
    <location>
        <begin position="437"/>
        <end position="462"/>
    </location>
</feature>
<accession>A0A8U0NMM7</accession>
<dbReference type="PANTHER" id="PTHR11977:SF45">
    <property type="entry name" value="SUPERVILLIN"/>
    <property type="match status" value="1"/>
</dbReference>
<evidence type="ECO:0000313" key="28">
    <source>
        <dbReference type="Proteomes" id="UP000000715"/>
    </source>
</evidence>
<dbReference type="CTD" id="6840"/>
<dbReference type="CDD" id="cd11289">
    <property type="entry name" value="gelsolin_S2_like"/>
    <property type="match status" value="1"/>
</dbReference>
<keyword evidence="15" id="KW-0472">Membrane</keyword>
<gene>
    <name evidence="29" type="primary">SVIL</name>
</gene>
<evidence type="ECO:0000256" key="26">
    <source>
        <dbReference type="SAM" id="MobiDB-lite"/>
    </source>
</evidence>
<dbReference type="OrthoDB" id="28894at2759"/>
<dbReference type="SMART" id="SM00153">
    <property type="entry name" value="VHP"/>
    <property type="match status" value="1"/>
</dbReference>
<evidence type="ECO:0000256" key="6">
    <source>
        <dbReference type="ARBA" id="ARBA00004626"/>
    </source>
</evidence>
<evidence type="ECO:0000256" key="17">
    <source>
        <dbReference type="ARBA" id="ARBA00023212"/>
    </source>
</evidence>
<feature type="region of interest" description="Disordered" evidence="26">
    <location>
        <begin position="385"/>
        <end position="422"/>
    </location>
</feature>
<evidence type="ECO:0000256" key="2">
    <source>
        <dbReference type="ARBA" id="ARBA00004214"/>
    </source>
</evidence>
<comment type="similarity">
    <text evidence="7">Belongs to the villin/gelsolin family.</text>
</comment>
<evidence type="ECO:0000256" key="3">
    <source>
        <dbReference type="ARBA" id="ARBA00004245"/>
    </source>
</evidence>
<dbReference type="CDD" id="cd11280">
    <property type="entry name" value="gelsolin_like"/>
    <property type="match status" value="1"/>
</dbReference>
<name>A0A8U0NMM7_MUSPF</name>
<feature type="region of interest" description="Disordered" evidence="26">
    <location>
        <begin position="124"/>
        <end position="179"/>
    </location>
</feature>
<comment type="subunit">
    <text evidence="21">Associates with F-actin. Interacts with NEB. Interacts with MYH9. Interacts with MYLK. Interacts with TASOR.</text>
</comment>
<keyword evidence="11" id="KW-0597">Phosphoprotein</keyword>
<feature type="region of interest" description="Disordered" evidence="26">
    <location>
        <begin position="806"/>
        <end position="831"/>
    </location>
</feature>
<dbReference type="PROSITE" id="PS51089">
    <property type="entry name" value="HP"/>
    <property type="match status" value="1"/>
</dbReference>
<evidence type="ECO:0000313" key="29">
    <source>
        <dbReference type="RefSeq" id="XP_012904085.1"/>
    </source>
</evidence>
<feature type="compositionally biased region" description="Basic and acidic residues" evidence="26">
    <location>
        <begin position="630"/>
        <end position="641"/>
    </location>
</feature>
<dbReference type="FunFam" id="3.40.20.10:FF:000015">
    <property type="entry name" value="supervillin isoform X2"/>
    <property type="match status" value="1"/>
</dbReference>
<dbReference type="CDD" id="cd11288">
    <property type="entry name" value="gelsolin_S5_like"/>
    <property type="match status" value="1"/>
</dbReference>
<dbReference type="SMART" id="SM00262">
    <property type="entry name" value="GEL"/>
    <property type="match status" value="4"/>
</dbReference>
<dbReference type="Gene3D" id="3.40.20.10">
    <property type="entry name" value="Severin"/>
    <property type="match status" value="5"/>
</dbReference>
<dbReference type="GO" id="GO:0002102">
    <property type="term" value="C:podosome"/>
    <property type="evidence" value="ECO:0007669"/>
    <property type="project" value="UniProtKB-SubCell"/>
</dbReference>
<keyword evidence="13" id="KW-0106">Calcium</keyword>
<feature type="compositionally biased region" description="Basic and acidic residues" evidence="26">
    <location>
        <begin position="441"/>
        <end position="453"/>
    </location>
</feature>
<dbReference type="GO" id="GO:0030496">
    <property type="term" value="C:midbody"/>
    <property type="evidence" value="ECO:0007669"/>
    <property type="project" value="UniProtKB-SubCell"/>
</dbReference>
<dbReference type="FunFam" id="3.40.20.10:FF:000013">
    <property type="entry name" value="supervillin isoform X1"/>
    <property type="match status" value="1"/>
</dbReference>
<feature type="region of interest" description="Disordered" evidence="26">
    <location>
        <begin position="213"/>
        <end position="371"/>
    </location>
</feature>
<keyword evidence="16" id="KW-0009">Actin-binding</keyword>
<dbReference type="InterPro" id="IPR036886">
    <property type="entry name" value="Villin_headpiece_dom_sf"/>
</dbReference>
<evidence type="ECO:0000256" key="9">
    <source>
        <dbReference type="ARBA" id="ARBA00022481"/>
    </source>
</evidence>
<dbReference type="GO" id="GO:0032154">
    <property type="term" value="C:cleavage furrow"/>
    <property type="evidence" value="ECO:0007669"/>
    <property type="project" value="UniProtKB-SubCell"/>
</dbReference>
<dbReference type="CDD" id="cd11293">
    <property type="entry name" value="gelsolin_S4_like"/>
    <property type="match status" value="1"/>
</dbReference>
<comment type="subcellular location">
    <subcellularLocation>
        <location evidence="5">Cell membrane</location>
        <topology evidence="5">Peripheral membrane protein</topology>
        <orientation evidence="5">Cytoplasmic side</orientation>
    </subcellularLocation>
    <subcellularLocation>
        <location evidence="4">Cell projection</location>
        <location evidence="4">Invadopodium</location>
    </subcellularLocation>
    <subcellularLocation>
        <location evidence="1">Cell projection</location>
        <location evidence="1">Podosome</location>
    </subcellularLocation>
    <subcellularLocation>
        <location evidence="6">Cleavage furrow</location>
    </subcellularLocation>
    <subcellularLocation>
        <location evidence="3">Cytoplasm</location>
        <location evidence="3">Cytoskeleton</location>
    </subcellularLocation>
    <subcellularLocation>
        <location evidence="2">Midbody</location>
    </subcellularLocation>
</comment>
<evidence type="ECO:0000256" key="20">
    <source>
        <dbReference type="ARBA" id="ARBA00060267"/>
    </source>
</evidence>
<evidence type="ECO:0000256" key="10">
    <source>
        <dbReference type="ARBA" id="ARBA00022490"/>
    </source>
</evidence>
<dbReference type="FunFam" id="3.40.20.10:FF:000016">
    <property type="entry name" value="supervillin isoform X2"/>
    <property type="match status" value="1"/>
</dbReference>
<dbReference type="PANTHER" id="PTHR11977">
    <property type="entry name" value="VILLIN"/>
    <property type="match status" value="1"/>
</dbReference>
<evidence type="ECO:0000256" key="21">
    <source>
        <dbReference type="ARBA" id="ARBA00062243"/>
    </source>
</evidence>
<evidence type="ECO:0000256" key="18">
    <source>
        <dbReference type="ARBA" id="ARBA00023273"/>
    </source>
</evidence>
<evidence type="ECO:0000256" key="14">
    <source>
        <dbReference type="ARBA" id="ARBA00022949"/>
    </source>
</evidence>
<dbReference type="GO" id="GO:0005546">
    <property type="term" value="F:phosphatidylinositol-4,5-bisphosphate binding"/>
    <property type="evidence" value="ECO:0007669"/>
    <property type="project" value="TreeGrafter"/>
</dbReference>
<dbReference type="Pfam" id="PF02209">
    <property type="entry name" value="VHP"/>
    <property type="match status" value="1"/>
</dbReference>
<evidence type="ECO:0000256" key="13">
    <source>
        <dbReference type="ARBA" id="ARBA00022837"/>
    </source>
</evidence>
<evidence type="ECO:0000256" key="25">
    <source>
        <dbReference type="ARBA" id="ARBA00082677"/>
    </source>
</evidence>
<feature type="domain" description="HP" evidence="27">
    <location>
        <begin position="1799"/>
        <end position="1862"/>
    </location>
</feature>
<dbReference type="GO" id="GO:0043034">
    <property type="term" value="C:costamere"/>
    <property type="evidence" value="ECO:0007669"/>
    <property type="project" value="UniProtKB-ARBA"/>
</dbReference>
<evidence type="ECO:0000256" key="22">
    <source>
        <dbReference type="ARBA" id="ARBA00063352"/>
    </source>
</evidence>
<dbReference type="GeneID" id="101691047"/>
<evidence type="ECO:0000256" key="11">
    <source>
        <dbReference type="ARBA" id="ARBA00022553"/>
    </source>
</evidence>
<dbReference type="GO" id="GO:0051014">
    <property type="term" value="P:actin filament severing"/>
    <property type="evidence" value="ECO:0007669"/>
    <property type="project" value="TreeGrafter"/>
</dbReference>
<protein>
    <recommendedName>
        <fullName evidence="23">Supervillin</fullName>
    </recommendedName>
    <alternativeName>
        <fullName evidence="24">Archvillin</fullName>
    </alternativeName>
    <alternativeName>
        <fullName evidence="25">p205/p250</fullName>
    </alternativeName>
</protein>
<dbReference type="FunFam" id="3.40.20.10:FF:000022">
    <property type="entry name" value="supervillin isoform X2"/>
    <property type="match status" value="1"/>
</dbReference>
<organism evidence="28 29">
    <name type="scientific">Mustela putorius furo</name>
    <name type="common">European domestic ferret</name>
    <name type="synonym">Mustela furo</name>
    <dbReference type="NCBI Taxonomy" id="9669"/>
    <lineage>
        <taxon>Eukaryota</taxon>
        <taxon>Metazoa</taxon>
        <taxon>Chordata</taxon>
        <taxon>Craniata</taxon>
        <taxon>Vertebrata</taxon>
        <taxon>Euteleostomi</taxon>
        <taxon>Mammalia</taxon>
        <taxon>Eutheria</taxon>
        <taxon>Laurasiatheria</taxon>
        <taxon>Carnivora</taxon>
        <taxon>Caniformia</taxon>
        <taxon>Musteloidea</taxon>
        <taxon>Mustelidae</taxon>
        <taxon>Mustelinae</taxon>
        <taxon>Mustela</taxon>
    </lineage>
</organism>
<comment type="subunit">
    <text evidence="22">Interacts with TRIP6. Interacts with DYNLT1. Interacts with KIF14; at midbody during cytokinesis.</text>
</comment>
<proteinExistence type="inferred from homology"/>
<dbReference type="SUPFAM" id="SSF47050">
    <property type="entry name" value="VHP, Villin headpiece domain"/>
    <property type="match status" value="1"/>
</dbReference>
<evidence type="ECO:0000256" key="24">
    <source>
        <dbReference type="ARBA" id="ARBA00078566"/>
    </source>
</evidence>
<feature type="compositionally biased region" description="Basic and acidic residues" evidence="26">
    <location>
        <begin position="407"/>
        <end position="417"/>
    </location>
</feature>
<sequence length="1862" mass="208934">MFRNPELAGCLGALRFPEKQDFNQKNLSFVGLPSQRRVSSFQKEFWLEEKEQLANHRRRIDAKILTALPKVAELRKIFEPKRKEFLEMKRKERIARRLEGIETDTQPILLQSCTGLVTHRLLEEDTPRYMRATDPASPHTGRSNEEEDTSDSSVEKQTRSKLCTETSGIHAESSCGSGLMDTQALESKAERIARYKAERRRQLAEKYGIALDSEADSESPSRYTKSRKDADAADKRGGKGDRQAEPGKESCSLYSKDYALSGGDGLSDTEVLLNVENQRRGQEPSTTGQARDLAPTVESSSSFPFPGRDCAFSEVPRSPKQMHSVSLSSPRPPASPSHSAGDPPLPPEARTRSASHSEMPAAEDEEKVDERAKLSVAAKRLLFREMEKSFDEKNVPKRRSRNAAVEQRLRRLQDRSHTQPVTTEEVAIAATLQASAHHKALARDQANEGKDSAEQGEPDSSTLSLAEKLALFNKLSQPVSKAISTRNRIDMRQRRMNARYQTQPVTLGEVEQVQSGKLIPFSPTVNTSVSTVASMVTPMYAGDLRTKLSVDDNTSATDYKFPSSIENSDSPVRSILKSQAWQPSAESSGSRGMLREFGEAESKRVLTGGDGGKKYGSFEEAEPPCPTFNRVREGDSHKEPKYAVPRKGSLELGHPPVAHLGDELKEFSMGKSLAQGSPDLKDRQHFEEKVDMENVPRRKFSLRAAEFGEPPSEQTGLAAGKTVAPTAAPVSWRQQDPAEPGQEKYSRSPCAMFAAGEIKVPAVEGILDSAGKTMSIKERLALLKKSGEEDWKNRLIRKQEYGKASVTSSLHIQETEQSLKKKRVTESRESQMTIEERKHLISVREEAWKTKGKGAANDSTQFTVAGRMVKKGLASPTAITPVASPLCSKTRGTTPVSKPLEDIEARPDMQLESDLKLDRLETFLRRLNNKVGGETVLTVTGKSVKEVMKLDDDETFARFYRSMDDTIPRSPVELDEDFDVIFDPYAPKLTSSVAEHKRAVRPKRRVQASKNPLKMLAAREDLLQEYTEQRLNVAFMESKRMKVEKMSANSNFSEVTLAGLASKENFSNISLRSVNLTEQNSNNSAVPYKKLMLLQIKGRRHVQTRLVEPRASSLNSGDCFLLLSPHYCFVWVGEFANVIEKAKASELASLIQTKRELGCRATYVQTIEEGINTHTHAAKDFWKLLGGQTSYQSAGDPKEDELYETAIIETNCIYRLMDDKLVPDDDYWGKIPKCSLLQSKEVLVFDFGSEVYVWHGKEVTLAQRKIAFQLAKHLWNGTFDYENCDINPLDPGECNPLIPRKGQGRPDWAIFGRLTEHNETILFKEKFLDWTELKRPNEKSASELAQPKEDPRAEAKPYDVALMVPVPQATAGTVLDGVNVGRGYGLVEGDDRRQFEIASVSVDVWHILEFDYSRLPKQSIGQFHEGDAYVVKWKYMVSTAVGSRQKGEHSVRVAGKEKCVYFFWQGRQSTVSEKGTSALMTVELDEERGAQVQVLQGKEPPCFLQCFQGGMVVHSGRREEEEENAQSEWRLYCVRGEVPMEGNLLEVACHCSSLRSRTSMVVLNVNKALIYLWHGCKAQAHTKEVGRTAANKIKEQCPLEAGLHSSSKVTIHECDEGSEPLGFWDALGRRDRKAYDCMLQDPGNFNFTPRLFILSSSSGDFAATEFMYPARDPSVVNSMPFLQEDLYSAPQPALFLVDNHHEVYLWQGWWPTENKITGSARIRWASDRKSAMETVLRYCKGKNIKRPPPKSYLIHAGLEPLTFTNMFPSWEHREDIAQITELDTEVSNQITLVEDVLAKLCKTIYPLADLLARPLPEGVDPLKLEIYLTDEDFEFALDMTREEYNTLPAWKQVNLKKAKGLF</sequence>
<dbReference type="Gene3D" id="1.10.950.10">
    <property type="entry name" value="Villin headpiece domain"/>
    <property type="match status" value="1"/>
</dbReference>
<comment type="function">
    <text evidence="20">May be involved in modulation of focal adhesions. Supervillin-mediated down-regulation of focal adhesions involves binding to TRIP6. Plays a role in cytokinesis through KIF14 interaction.</text>
</comment>
<dbReference type="GO" id="GO:0008154">
    <property type="term" value="P:actin polymerization or depolymerization"/>
    <property type="evidence" value="ECO:0007669"/>
    <property type="project" value="TreeGrafter"/>
</dbReference>
<feature type="region of interest" description="Disordered" evidence="26">
    <location>
        <begin position="599"/>
        <end position="654"/>
    </location>
</feature>
<dbReference type="FunFam" id="1.10.950.10:FF:000003">
    <property type="entry name" value="supervillin isoform X2"/>
    <property type="match status" value="1"/>
</dbReference>
<evidence type="ECO:0000256" key="8">
    <source>
        <dbReference type="ARBA" id="ARBA00022475"/>
    </source>
</evidence>
<feature type="compositionally biased region" description="Basic and acidic residues" evidence="26">
    <location>
        <begin position="813"/>
        <end position="831"/>
    </location>
</feature>
<dbReference type="RefSeq" id="XP_012904085.1">
    <property type="nucleotide sequence ID" value="XM_013048631.2"/>
</dbReference>
<dbReference type="InterPro" id="IPR003128">
    <property type="entry name" value="Villin_headpiece"/>
</dbReference>
<keyword evidence="17" id="KW-0206">Cytoskeleton</keyword>
<feature type="compositionally biased region" description="Basic and acidic residues" evidence="26">
    <location>
        <begin position="226"/>
        <end position="248"/>
    </location>
</feature>
<dbReference type="GO" id="GO:0061061">
    <property type="term" value="P:muscle structure development"/>
    <property type="evidence" value="ECO:0007669"/>
    <property type="project" value="UniProtKB-ARBA"/>
</dbReference>
<dbReference type="InterPro" id="IPR007123">
    <property type="entry name" value="Gelsolin-like_dom"/>
</dbReference>
<dbReference type="Proteomes" id="UP000000715">
    <property type="component" value="Unplaced"/>
</dbReference>
<dbReference type="SUPFAM" id="SSF55753">
    <property type="entry name" value="Actin depolymerizing proteins"/>
    <property type="match status" value="5"/>
</dbReference>
<evidence type="ECO:0000256" key="4">
    <source>
        <dbReference type="ARBA" id="ARBA00004264"/>
    </source>
</evidence>
<dbReference type="GO" id="GO:0005634">
    <property type="term" value="C:nucleus"/>
    <property type="evidence" value="ECO:0007669"/>
    <property type="project" value="UniProtKB-ARBA"/>
</dbReference>
<comment type="function">
    <text evidence="19">Forms a high-affinity link between the actin cytoskeleton and the membrane. Is among the first costameric proteins to assemble during myogenesis and it contributes to myogenic membrane structure and differentiation. Appears to be involved in myosin II assembly. May modulate myosin II regulation through MLCK during cell spreading, an initial step in cell migration. May play a role in invadopodial function.</text>
</comment>
<keyword evidence="14" id="KW-0965">Cell junction</keyword>
<evidence type="ECO:0000256" key="7">
    <source>
        <dbReference type="ARBA" id="ARBA00008418"/>
    </source>
</evidence>
<dbReference type="GO" id="GO:0051016">
    <property type="term" value="P:barbed-end actin filament capping"/>
    <property type="evidence" value="ECO:0007669"/>
    <property type="project" value="TreeGrafter"/>
</dbReference>
<keyword evidence="28" id="KW-1185">Reference proteome</keyword>
<feature type="compositionally biased region" description="Basic and acidic residues" evidence="26">
    <location>
        <begin position="385"/>
        <end position="395"/>
    </location>
</feature>
<evidence type="ECO:0000256" key="5">
    <source>
        <dbReference type="ARBA" id="ARBA00004413"/>
    </source>
</evidence>
<keyword evidence="9" id="KW-0488">Methylation</keyword>
<dbReference type="InterPro" id="IPR007122">
    <property type="entry name" value="Villin/Gelsolin"/>
</dbReference>